<comment type="caution">
    <text evidence="2">The sequence shown here is derived from an EMBL/GenBank/DDBJ whole genome shotgun (WGS) entry which is preliminary data.</text>
</comment>
<evidence type="ECO:0000256" key="1">
    <source>
        <dbReference type="SAM" id="MobiDB-lite"/>
    </source>
</evidence>
<protein>
    <submittedName>
        <fullName evidence="2">Uncharacterized protein</fullName>
    </submittedName>
</protein>
<proteinExistence type="predicted"/>
<feature type="compositionally biased region" description="Basic and acidic residues" evidence="1">
    <location>
        <begin position="195"/>
        <end position="216"/>
    </location>
</feature>
<dbReference type="AlphaFoldDB" id="A0A8H4TKK6"/>
<organism evidence="2 3">
    <name type="scientific">Fusarium gaditjirri</name>
    <dbReference type="NCBI Taxonomy" id="282569"/>
    <lineage>
        <taxon>Eukaryota</taxon>
        <taxon>Fungi</taxon>
        <taxon>Dikarya</taxon>
        <taxon>Ascomycota</taxon>
        <taxon>Pezizomycotina</taxon>
        <taxon>Sordariomycetes</taxon>
        <taxon>Hypocreomycetidae</taxon>
        <taxon>Hypocreales</taxon>
        <taxon>Nectriaceae</taxon>
        <taxon>Fusarium</taxon>
        <taxon>Fusarium nisikadoi species complex</taxon>
    </lineage>
</organism>
<sequence length="493" mass="58713">MASSFPWNHVVDQTNIVQLSDEWLYNEPHFFGQPCPPDYLNAFQEIYHHSFSNSDLNSKLQGVIIDVPRSKAGKKAPPTLKSLLKFVDSQERLRNRIENIRTPSIAKKRLFAFFSAEPQLTLLLPQTPEEFGHLFFFLRRHNEYDKYFYEHTEIEGNLWTTEFHLSFYVLDSEDSEDPEDLQSSDGEEDTEDEEHSEHSEHSEQDHTTDRLENPSRTVDRHDVKLSRVAIGFRFDGDLFDRYWTCYFRESNPQERWSKTKVKRRVKNILQNRRRPERENRNSANEKKGPWRQRRVLELLLFQRMIDQMEKYTVKILKNVRSKVWKNASEIGHQQSTSPFDEDDAPFEGLDLNTFQKTSDRCQRYQRILQRVDQDMTENFVKIALWLNREHERRTERPRWTFNDEIRYRSIVTKVTFQNDHTLQDLRRSHTSISNYNESLTSRLETIRNNLDQRRADDIKRFTSDTKEDGSHSHHGFGCDYHGTGVLEVVGGTW</sequence>
<keyword evidence="3" id="KW-1185">Reference proteome</keyword>
<evidence type="ECO:0000313" key="2">
    <source>
        <dbReference type="EMBL" id="KAF4959459.1"/>
    </source>
</evidence>
<accession>A0A8H4TKK6</accession>
<reference evidence="2" key="2">
    <citation type="submission" date="2020-05" db="EMBL/GenBank/DDBJ databases">
        <authorList>
            <person name="Kim H.-S."/>
            <person name="Proctor R.H."/>
            <person name="Brown D.W."/>
        </authorList>
    </citation>
    <scope>NUCLEOTIDE SEQUENCE</scope>
    <source>
        <strain evidence="2">NRRL 45417</strain>
    </source>
</reference>
<gene>
    <name evidence="2" type="ORF">FGADI_1680</name>
</gene>
<name>A0A8H4TKK6_9HYPO</name>
<reference evidence="2" key="1">
    <citation type="journal article" date="2020" name="BMC Genomics">
        <title>Correction to: Identification and distribution of gene clusters required for synthesis of sphingolipid metabolism inhibitors in diverse species of the filamentous fungus Fusarium.</title>
        <authorList>
            <person name="Kim H.S."/>
            <person name="Lohmar J.M."/>
            <person name="Busman M."/>
            <person name="Brown D.W."/>
            <person name="Naumann T.A."/>
            <person name="Divon H.H."/>
            <person name="Lysoe E."/>
            <person name="Uhlig S."/>
            <person name="Proctor R.H."/>
        </authorList>
    </citation>
    <scope>NUCLEOTIDE SEQUENCE</scope>
    <source>
        <strain evidence="2">NRRL 45417</strain>
    </source>
</reference>
<feature type="region of interest" description="Disordered" evidence="1">
    <location>
        <begin position="267"/>
        <end position="287"/>
    </location>
</feature>
<dbReference type="EMBL" id="JABFAI010000033">
    <property type="protein sequence ID" value="KAF4959459.1"/>
    <property type="molecule type" value="Genomic_DNA"/>
</dbReference>
<evidence type="ECO:0000313" key="3">
    <source>
        <dbReference type="Proteomes" id="UP000604273"/>
    </source>
</evidence>
<dbReference type="OrthoDB" id="5361176at2759"/>
<feature type="compositionally biased region" description="Basic and acidic residues" evidence="1">
    <location>
        <begin position="273"/>
        <end position="287"/>
    </location>
</feature>
<feature type="region of interest" description="Disordered" evidence="1">
    <location>
        <begin position="173"/>
        <end position="216"/>
    </location>
</feature>
<dbReference type="Proteomes" id="UP000604273">
    <property type="component" value="Unassembled WGS sequence"/>
</dbReference>
<feature type="compositionally biased region" description="Acidic residues" evidence="1">
    <location>
        <begin position="173"/>
        <end position="194"/>
    </location>
</feature>